<dbReference type="SUPFAM" id="SSF53383">
    <property type="entry name" value="PLP-dependent transferases"/>
    <property type="match status" value="1"/>
</dbReference>
<comment type="similarity">
    <text evidence="3">Belongs to the DegT/DnrJ/EryC1 family.</text>
</comment>
<dbReference type="GO" id="GO:0000271">
    <property type="term" value="P:polysaccharide biosynthetic process"/>
    <property type="evidence" value="ECO:0007669"/>
    <property type="project" value="TreeGrafter"/>
</dbReference>
<comment type="caution">
    <text evidence="4">The sequence shown here is derived from an EMBL/GenBank/DDBJ whole genome shotgun (WGS) entry which is preliminary data.</text>
</comment>
<dbReference type="InterPro" id="IPR015424">
    <property type="entry name" value="PyrdxlP-dep_Trfase"/>
</dbReference>
<evidence type="ECO:0000256" key="1">
    <source>
        <dbReference type="PIRSR" id="PIRSR000390-1"/>
    </source>
</evidence>
<keyword evidence="4" id="KW-0808">Transferase</keyword>
<evidence type="ECO:0000313" key="5">
    <source>
        <dbReference type="Proteomes" id="UP000034508"/>
    </source>
</evidence>
<dbReference type="Proteomes" id="UP000034508">
    <property type="component" value="Unassembled WGS sequence"/>
</dbReference>
<evidence type="ECO:0000313" key="4">
    <source>
        <dbReference type="EMBL" id="KKQ18597.1"/>
    </source>
</evidence>
<feature type="modified residue" description="N6-(pyridoxal phosphate)lysine" evidence="2">
    <location>
        <position position="182"/>
    </location>
</feature>
<dbReference type="EMBL" id="LBSM01000003">
    <property type="protein sequence ID" value="KKQ18597.1"/>
    <property type="molecule type" value="Genomic_DNA"/>
</dbReference>
<evidence type="ECO:0000256" key="3">
    <source>
        <dbReference type="RuleBase" id="RU004508"/>
    </source>
</evidence>
<dbReference type="InterPro" id="IPR000653">
    <property type="entry name" value="DegT/StrS_aminotransferase"/>
</dbReference>
<dbReference type="PANTHER" id="PTHR30244">
    <property type="entry name" value="TRANSAMINASE"/>
    <property type="match status" value="1"/>
</dbReference>
<evidence type="ECO:0000256" key="2">
    <source>
        <dbReference type="PIRSR" id="PIRSR000390-2"/>
    </source>
</evidence>
<protein>
    <submittedName>
        <fullName evidence="4">Aminotransferase, DegT/DnrJ/EryC1/StrS family</fullName>
    </submittedName>
</protein>
<dbReference type="GO" id="GO:0030170">
    <property type="term" value="F:pyridoxal phosphate binding"/>
    <property type="evidence" value="ECO:0007669"/>
    <property type="project" value="TreeGrafter"/>
</dbReference>
<gene>
    <name evidence="4" type="ORF">US31_C0003G0026</name>
</gene>
<feature type="active site" description="Proton acceptor" evidence="1">
    <location>
        <position position="182"/>
    </location>
</feature>
<dbReference type="PANTHER" id="PTHR30244:SF34">
    <property type="entry name" value="DTDP-4-AMINO-4,6-DIDEOXYGALACTOSE TRANSAMINASE"/>
    <property type="match status" value="1"/>
</dbReference>
<organism evidence="4 5">
    <name type="scientific">Berkelbacteria bacterium GW2011_GWA1_36_9</name>
    <dbReference type="NCBI Taxonomy" id="1618331"/>
    <lineage>
        <taxon>Bacteria</taxon>
        <taxon>Candidatus Berkelbacteria</taxon>
    </lineage>
</organism>
<dbReference type="InterPro" id="IPR015421">
    <property type="entry name" value="PyrdxlP-dep_Trfase_major"/>
</dbReference>
<dbReference type="Pfam" id="PF01041">
    <property type="entry name" value="DegT_DnrJ_EryC1"/>
    <property type="match status" value="1"/>
</dbReference>
<dbReference type="Gene3D" id="3.90.1150.10">
    <property type="entry name" value="Aspartate Aminotransferase, domain 1"/>
    <property type="match status" value="1"/>
</dbReference>
<dbReference type="PIRSF" id="PIRSF000390">
    <property type="entry name" value="PLP_StrS"/>
    <property type="match status" value="1"/>
</dbReference>
<dbReference type="Gene3D" id="3.40.640.10">
    <property type="entry name" value="Type I PLP-dependent aspartate aminotransferase-like (Major domain)"/>
    <property type="match status" value="1"/>
</dbReference>
<keyword evidence="2 3" id="KW-0663">Pyridoxal phosphate</keyword>
<keyword evidence="4" id="KW-0032">Aminotransferase</keyword>
<reference evidence="4 5" key="1">
    <citation type="journal article" date="2015" name="Nature">
        <title>rRNA introns, odd ribosomes, and small enigmatic genomes across a large radiation of phyla.</title>
        <authorList>
            <person name="Brown C.T."/>
            <person name="Hug L.A."/>
            <person name="Thomas B.C."/>
            <person name="Sharon I."/>
            <person name="Castelle C.J."/>
            <person name="Singh A."/>
            <person name="Wilkins M.J."/>
            <person name="Williams K.H."/>
            <person name="Banfield J.F."/>
        </authorList>
    </citation>
    <scope>NUCLEOTIDE SEQUENCE [LARGE SCALE GENOMIC DNA]</scope>
</reference>
<dbReference type="AlphaFoldDB" id="A0A0G0FLC7"/>
<dbReference type="InterPro" id="IPR015422">
    <property type="entry name" value="PyrdxlP-dep_Trfase_small"/>
</dbReference>
<accession>A0A0G0FLC7</accession>
<dbReference type="GO" id="GO:0008483">
    <property type="term" value="F:transaminase activity"/>
    <property type="evidence" value="ECO:0007669"/>
    <property type="project" value="UniProtKB-KW"/>
</dbReference>
<proteinExistence type="inferred from homology"/>
<name>A0A0G0FLC7_9BACT</name>
<sequence>MKISDKYTFLCDNDLSNVKKVIETKKFSGTSEVIGEYENKLASFFDSKYAIALSSGTAAIQTALFAAGVGNGDEVIISSTCPSMSIFPIIFIGARPVFCDTSVDSFGLKIEEIEKNINVKTRAIMEIPMWGYPTDVIKLNAFTKSKNIPLILDLAQAHGTKFNGKYLSSYGDISCFSTHDRKIIATGEGGFVLTNNEEYHKKAIGFIQFGNMNGVDFGLNYKLGALQAGLGISRIDFIKKQLEVRQKNANYIVSNIKSKFVEELKIVNGGDPNYYSLILKLNFGNNVEKIKSLEDSGIPSDVIRYNYKVLYEYPAFRRFKRVCPNSEKLVKNITTIPVHPALVKQELEYIIENINNLS</sequence>